<reference evidence="4" key="1">
    <citation type="submission" date="2025-08" db="UniProtKB">
        <authorList>
            <consortium name="RefSeq"/>
        </authorList>
    </citation>
    <scope>IDENTIFICATION</scope>
    <source>
        <tissue evidence="4">Gonad</tissue>
    </source>
</reference>
<keyword evidence="2" id="KW-0732">Signal</keyword>
<sequence length="133" mass="14857">MRFVLLLSTLVVGVCLVQARPKAAACRAILSEVKNGRWKDMPQDIIDDCRQALQSTRHGHHHKDTVGDQPGEPLPPGFVLEPPLDGESTDYVKTTRKFIRTLINALSGLSVNLKHMKATQRQADLKRGKPWKP</sequence>
<name>A0A6P5A012_BRABE</name>
<dbReference type="KEGG" id="bbel:109487144"/>
<gene>
    <name evidence="4" type="primary">LOC109487144</name>
</gene>
<dbReference type="Proteomes" id="UP000515135">
    <property type="component" value="Unplaced"/>
</dbReference>
<dbReference type="AlphaFoldDB" id="A0A6P5A012"/>
<dbReference type="RefSeq" id="XP_019646675.1">
    <property type="nucleotide sequence ID" value="XM_019791116.1"/>
</dbReference>
<protein>
    <submittedName>
        <fullName evidence="4">Uncharacterized protein LOC109487144</fullName>
    </submittedName>
</protein>
<feature type="region of interest" description="Disordered" evidence="1">
    <location>
        <begin position="56"/>
        <end position="78"/>
    </location>
</feature>
<proteinExistence type="predicted"/>
<accession>A0A6P5A012</accession>
<evidence type="ECO:0000313" key="4">
    <source>
        <dbReference type="RefSeq" id="XP_019646675.1"/>
    </source>
</evidence>
<evidence type="ECO:0000313" key="3">
    <source>
        <dbReference type="Proteomes" id="UP000515135"/>
    </source>
</evidence>
<dbReference type="OrthoDB" id="9997922at2759"/>
<keyword evidence="3" id="KW-1185">Reference proteome</keyword>
<dbReference type="GeneID" id="109487144"/>
<feature type="chain" id="PRO_5027656557" evidence="2">
    <location>
        <begin position="20"/>
        <end position="133"/>
    </location>
</feature>
<evidence type="ECO:0000256" key="2">
    <source>
        <dbReference type="SAM" id="SignalP"/>
    </source>
</evidence>
<evidence type="ECO:0000256" key="1">
    <source>
        <dbReference type="SAM" id="MobiDB-lite"/>
    </source>
</evidence>
<feature type="signal peptide" evidence="2">
    <location>
        <begin position="1"/>
        <end position="19"/>
    </location>
</feature>
<organism evidence="3 4">
    <name type="scientific">Branchiostoma belcheri</name>
    <name type="common">Amphioxus</name>
    <dbReference type="NCBI Taxonomy" id="7741"/>
    <lineage>
        <taxon>Eukaryota</taxon>
        <taxon>Metazoa</taxon>
        <taxon>Chordata</taxon>
        <taxon>Cephalochordata</taxon>
        <taxon>Leptocardii</taxon>
        <taxon>Amphioxiformes</taxon>
        <taxon>Branchiostomatidae</taxon>
        <taxon>Branchiostoma</taxon>
    </lineage>
</organism>